<protein>
    <submittedName>
        <fullName evidence="3">D-amino-acid dehydrogenase</fullName>
    </submittedName>
</protein>
<sequence length="458" mass="51981">MRKKIVVARTYLFLLFFARCQLVNLRKISWLLLSFLFLIACSQQEESGGTNASSKPQVKQAANNVEDMLREGPGKYAGDKYDEEKVKAELDKLPNNLTADEAYSHLVALLAEDYKPELEILNKFDTTIRTNIKKPGGVNTPEGELPKQVNVEILLDASGSMAGRVSGGVKMDLAKGAIRNFVSKLPEGAQVALRVYGHKGSNQQKDKELSCKSTEVVYPLGAYDESSFQKSLDKFRPTGWTPLAAAIEQAKSDLSGKTGEKVENIIYVVSDGIETCGGDPVKAAKELHQSEIQAIVNIIGFDVDNEGQRALKKVAEAGGGKYTTVNTGEDLRKHLEEEYERLADEWEMWGTESYLEASKLWSEKWETLDKAEVTMIDKYARERDRMLKAKDYLAEKGKLEEESTKYTLDEKIWDRWRLFNKYRLDNFGRLKDQLEQAEREEKQRVEEKAKEMEEKYRQ</sequence>
<evidence type="ECO:0000259" key="2">
    <source>
        <dbReference type="PROSITE" id="PS50234"/>
    </source>
</evidence>
<name>A0A1I2SZB5_9BACL</name>
<evidence type="ECO:0000256" key="1">
    <source>
        <dbReference type="SAM" id="MobiDB-lite"/>
    </source>
</evidence>
<dbReference type="SUPFAM" id="SSF53300">
    <property type="entry name" value="vWA-like"/>
    <property type="match status" value="1"/>
</dbReference>
<feature type="domain" description="VWFA" evidence="2">
    <location>
        <begin position="150"/>
        <end position="342"/>
    </location>
</feature>
<dbReference type="Proteomes" id="UP000198661">
    <property type="component" value="Unassembled WGS sequence"/>
</dbReference>
<feature type="region of interest" description="Disordered" evidence="1">
    <location>
        <begin position="438"/>
        <end position="458"/>
    </location>
</feature>
<keyword evidence="4" id="KW-1185">Reference proteome</keyword>
<organism evidence="3 4">
    <name type="scientific">Planifilum fulgidum</name>
    <dbReference type="NCBI Taxonomy" id="201973"/>
    <lineage>
        <taxon>Bacteria</taxon>
        <taxon>Bacillati</taxon>
        <taxon>Bacillota</taxon>
        <taxon>Bacilli</taxon>
        <taxon>Bacillales</taxon>
        <taxon>Thermoactinomycetaceae</taxon>
        <taxon>Planifilum</taxon>
    </lineage>
</organism>
<dbReference type="OrthoDB" id="9783818at2"/>
<reference evidence="3 4" key="1">
    <citation type="submission" date="2016-10" db="EMBL/GenBank/DDBJ databases">
        <authorList>
            <person name="de Groot N.N."/>
        </authorList>
    </citation>
    <scope>NUCLEOTIDE SEQUENCE [LARGE SCALE GENOMIC DNA]</scope>
    <source>
        <strain evidence="3 4">DSM 44945</strain>
    </source>
</reference>
<proteinExistence type="predicted"/>
<dbReference type="PROSITE" id="PS50234">
    <property type="entry name" value="VWFA"/>
    <property type="match status" value="1"/>
</dbReference>
<dbReference type="EMBL" id="FOOK01000052">
    <property type="protein sequence ID" value="SFG58125.1"/>
    <property type="molecule type" value="Genomic_DNA"/>
</dbReference>
<dbReference type="AlphaFoldDB" id="A0A1I2SZB5"/>
<dbReference type="InterPro" id="IPR002035">
    <property type="entry name" value="VWF_A"/>
</dbReference>
<evidence type="ECO:0000313" key="3">
    <source>
        <dbReference type="EMBL" id="SFG58125.1"/>
    </source>
</evidence>
<dbReference type="STRING" id="201973.SAMN04488025_1525"/>
<dbReference type="Gene3D" id="3.40.50.410">
    <property type="entry name" value="von Willebrand factor, type A domain"/>
    <property type="match status" value="1"/>
</dbReference>
<gene>
    <name evidence="3" type="ORF">SAMN04488025_1525</name>
</gene>
<dbReference type="InterPro" id="IPR036465">
    <property type="entry name" value="vWFA_dom_sf"/>
</dbReference>
<dbReference type="SMART" id="SM00327">
    <property type="entry name" value="VWA"/>
    <property type="match status" value="1"/>
</dbReference>
<dbReference type="Pfam" id="PF00092">
    <property type="entry name" value="VWA"/>
    <property type="match status" value="1"/>
</dbReference>
<accession>A0A1I2SZB5</accession>
<evidence type="ECO:0000313" key="4">
    <source>
        <dbReference type="Proteomes" id="UP000198661"/>
    </source>
</evidence>